<organism evidence="4 5">
    <name type="scientific">Circinella minor</name>
    <dbReference type="NCBI Taxonomy" id="1195481"/>
    <lineage>
        <taxon>Eukaryota</taxon>
        <taxon>Fungi</taxon>
        <taxon>Fungi incertae sedis</taxon>
        <taxon>Mucoromycota</taxon>
        <taxon>Mucoromycotina</taxon>
        <taxon>Mucoromycetes</taxon>
        <taxon>Mucorales</taxon>
        <taxon>Lichtheimiaceae</taxon>
        <taxon>Circinella</taxon>
    </lineage>
</organism>
<accession>A0A8H7SAF2</accession>
<evidence type="ECO:0000313" key="5">
    <source>
        <dbReference type="Proteomes" id="UP000646827"/>
    </source>
</evidence>
<dbReference type="PANTHER" id="PTHR31616:SF0">
    <property type="entry name" value="GLUCAN 1,4-ALPHA-GLUCOSIDASE"/>
    <property type="match status" value="1"/>
</dbReference>
<dbReference type="EMBL" id="JAEPRB010000026">
    <property type="protein sequence ID" value="KAG2225596.1"/>
    <property type="molecule type" value="Genomic_DNA"/>
</dbReference>
<dbReference type="AlphaFoldDB" id="A0A8H7SAF2"/>
<dbReference type="GO" id="GO:0005975">
    <property type="term" value="P:carbohydrate metabolic process"/>
    <property type="evidence" value="ECO:0007669"/>
    <property type="project" value="InterPro"/>
</dbReference>
<dbReference type="InterPro" id="IPR012341">
    <property type="entry name" value="6hp_glycosidase-like_sf"/>
</dbReference>
<evidence type="ECO:0008006" key="6">
    <source>
        <dbReference type="Google" id="ProtNLM"/>
    </source>
</evidence>
<dbReference type="PANTHER" id="PTHR31616">
    <property type="entry name" value="TREHALASE"/>
    <property type="match status" value="1"/>
</dbReference>
<keyword evidence="5" id="KW-1185">Reference proteome</keyword>
<reference evidence="4 5" key="1">
    <citation type="submission" date="2020-12" db="EMBL/GenBank/DDBJ databases">
        <title>Metabolic potential, ecology and presence of endohyphal bacteria is reflected in genomic diversity of Mucoromycotina.</title>
        <authorList>
            <person name="Muszewska A."/>
            <person name="Okrasinska A."/>
            <person name="Steczkiewicz K."/>
            <person name="Drgas O."/>
            <person name="Orlowska M."/>
            <person name="Perlinska-Lenart U."/>
            <person name="Aleksandrzak-Piekarczyk T."/>
            <person name="Szatraj K."/>
            <person name="Zielenkiewicz U."/>
            <person name="Pilsyk S."/>
            <person name="Malc E."/>
            <person name="Mieczkowski P."/>
            <person name="Kruszewska J.S."/>
            <person name="Biernat P."/>
            <person name="Pawlowska J."/>
        </authorList>
    </citation>
    <scope>NUCLEOTIDE SEQUENCE [LARGE SCALE GENOMIC DNA]</scope>
    <source>
        <strain evidence="4 5">CBS 142.35</strain>
    </source>
</reference>
<dbReference type="InterPro" id="IPR011613">
    <property type="entry name" value="GH15-like"/>
</dbReference>
<feature type="domain" description="GH15-like" evidence="2">
    <location>
        <begin position="332"/>
        <end position="710"/>
    </location>
</feature>
<dbReference type="Proteomes" id="UP000646827">
    <property type="component" value="Unassembled WGS sequence"/>
</dbReference>
<dbReference type="OrthoDB" id="406733at2759"/>
<dbReference type="GO" id="GO:0004553">
    <property type="term" value="F:hydrolase activity, hydrolyzing O-glycosyl compounds"/>
    <property type="evidence" value="ECO:0007669"/>
    <property type="project" value="UniProtKB-ARBA"/>
</dbReference>
<dbReference type="Pfam" id="PF19291">
    <property type="entry name" value="TREH_N"/>
    <property type="match status" value="1"/>
</dbReference>
<gene>
    <name evidence="4" type="ORF">INT45_013707</name>
</gene>
<comment type="caution">
    <text evidence="4">The sequence shown here is derived from an EMBL/GenBank/DDBJ whole genome shotgun (WGS) entry which is preliminary data.</text>
</comment>
<protein>
    <recommendedName>
        <fullName evidence="6">Glycosyl hydrolase</fullName>
    </recommendedName>
</protein>
<dbReference type="Gene3D" id="1.50.10.10">
    <property type="match status" value="1"/>
</dbReference>
<evidence type="ECO:0000259" key="3">
    <source>
        <dbReference type="Pfam" id="PF19291"/>
    </source>
</evidence>
<dbReference type="InterPro" id="IPR008928">
    <property type="entry name" value="6-hairpin_glycosidase_sf"/>
</dbReference>
<feature type="compositionally biased region" description="Basic and acidic residues" evidence="1">
    <location>
        <begin position="15"/>
        <end position="28"/>
    </location>
</feature>
<dbReference type="SUPFAM" id="SSF48208">
    <property type="entry name" value="Six-hairpin glycosidases"/>
    <property type="match status" value="1"/>
</dbReference>
<evidence type="ECO:0000256" key="1">
    <source>
        <dbReference type="SAM" id="MobiDB-lite"/>
    </source>
</evidence>
<evidence type="ECO:0000313" key="4">
    <source>
        <dbReference type="EMBL" id="KAG2225596.1"/>
    </source>
</evidence>
<dbReference type="Pfam" id="PF00723">
    <property type="entry name" value="Glyco_hydro_15"/>
    <property type="match status" value="1"/>
</dbReference>
<dbReference type="InterPro" id="IPR045582">
    <property type="entry name" value="Trehalase-like_N"/>
</dbReference>
<evidence type="ECO:0000259" key="2">
    <source>
        <dbReference type="Pfam" id="PF00723"/>
    </source>
</evidence>
<proteinExistence type="predicted"/>
<feature type="domain" description="Trehalase-like N-terminal" evidence="3">
    <location>
        <begin position="49"/>
        <end position="145"/>
    </location>
</feature>
<sequence length="721" mass="82538">MSSIEGSGGIPHYAADARDQPLGLEDKGGAEWKKDMENIHCNMRTRGYLPIENYGIIGNLHTVALCGTDGSIDFCCYPEFDSPSIFARILDKDKGGHFSIAPESHVSNKQQYMPKSNILATRFLSDEGVAQVIDYMHRPERNQRLSSKPLLPWIIRRVQIVRGSVKLKMECYPAFNYARSSHTTELIPVVQHQSDAHAHGGDRPLKFYPEDDEKFITCQKRIEFKSDNLTMDLRYLIKLGDNQPLPDIKFHIDSEVCETHGHKGPGVYAEFEMYEGQEVYFIFREVPKVTTITGIHSVMDPPLTLSLMAALFRQTSNYWLKWIGQMKYKGRWREHVMRSAMILKLLTYEPTGAVVAAPTFGIPEAIGGARNWDYRFLWVRDSAFTVYAFLRLGFTEEAAKFMQFVEKRCADLNPDGSLNIMYSIHGEKKLEEIELNHLDGYRSSRPVRIGNGAYDHLQLDVYGELMDSIYLYNKYGAPVSYEMWCAVKKLANYVCANYAQPDMSIWEVRGKKQNFTYSRVMSWVALDRALRLSEKRMFPCPDREKWIRVRDEIYEEIQTKCWNPELKMFTQSIESPDAVDASCLIMPLVFFSSPVDPRMLSTIERILLPPEKGGLLANNLVFRYNFLTTDDGLGGLEGAFSMCTFWLVEAMARAGKYDRKYLQRAVLMFEEMMSYANHLGIYSEEVARSGELLGNVPQAFSHLAFISAAYNLDRTLGNYSS</sequence>
<feature type="region of interest" description="Disordered" evidence="1">
    <location>
        <begin position="1"/>
        <end position="28"/>
    </location>
</feature>
<name>A0A8H7SAF2_9FUNG</name>